<dbReference type="AlphaFoldDB" id="A0A2K9NK84"/>
<name>A0A2K9NK84_9PROT</name>
<keyword evidence="2" id="KW-1185">Reference proteome</keyword>
<accession>A0A2K9NK84</accession>
<dbReference type="KEGG" id="ncb:C0V82_20775"/>
<gene>
    <name evidence="1" type="ORF">C0V82_20775</name>
</gene>
<evidence type="ECO:0000313" key="2">
    <source>
        <dbReference type="Proteomes" id="UP000234752"/>
    </source>
</evidence>
<proteinExistence type="predicted"/>
<dbReference type="Proteomes" id="UP000234752">
    <property type="component" value="Chromosome eg_2"/>
</dbReference>
<reference evidence="1 2" key="1">
    <citation type="submission" date="2017-12" db="EMBL/GenBank/DDBJ databases">
        <title>Genomes of bacteria within cyanobacterial aggregates.</title>
        <authorList>
            <person name="Cai H."/>
        </authorList>
    </citation>
    <scope>NUCLEOTIDE SEQUENCE [LARGE SCALE GENOMIC DNA]</scope>
    <source>
        <strain evidence="1 2">TH16</strain>
    </source>
</reference>
<dbReference type="RefSeq" id="WP_102114277.1">
    <property type="nucleotide sequence ID" value="NZ_BMGN01000010.1"/>
</dbReference>
<dbReference type="OrthoDB" id="7597200at2"/>
<evidence type="ECO:0000313" key="1">
    <source>
        <dbReference type="EMBL" id="AUN32745.1"/>
    </source>
</evidence>
<sequence length="60" mass="6289">MTILSRWRFILLVGAGIALLVGANFHLVMVALESQPACVPHQKPGVKPAPTGYSAAKSAC</sequence>
<organism evidence="1 2">
    <name type="scientific">Niveispirillum cyanobacteriorum</name>
    <dbReference type="NCBI Taxonomy" id="1612173"/>
    <lineage>
        <taxon>Bacteria</taxon>
        <taxon>Pseudomonadati</taxon>
        <taxon>Pseudomonadota</taxon>
        <taxon>Alphaproteobacteria</taxon>
        <taxon>Rhodospirillales</taxon>
        <taxon>Azospirillaceae</taxon>
        <taxon>Niveispirillum</taxon>
    </lineage>
</organism>
<protein>
    <submittedName>
        <fullName evidence="1">Uncharacterized protein</fullName>
    </submittedName>
</protein>
<dbReference type="EMBL" id="CP025612">
    <property type="protein sequence ID" value="AUN32745.1"/>
    <property type="molecule type" value="Genomic_DNA"/>
</dbReference>